<dbReference type="AlphaFoldDB" id="A0A814SX69"/>
<accession>A0A814SX69</accession>
<dbReference type="SUPFAM" id="SSF54160">
    <property type="entry name" value="Chromo domain-like"/>
    <property type="match status" value="1"/>
</dbReference>
<keyword evidence="4" id="KW-1185">Reference proteome</keyword>
<feature type="domain" description="Chromo" evidence="2">
    <location>
        <begin position="161"/>
        <end position="219"/>
    </location>
</feature>
<keyword evidence="1" id="KW-0812">Transmembrane</keyword>
<dbReference type="Pfam" id="PF00385">
    <property type="entry name" value="Chromo"/>
    <property type="match status" value="1"/>
</dbReference>
<reference evidence="3" key="1">
    <citation type="submission" date="2021-02" db="EMBL/GenBank/DDBJ databases">
        <authorList>
            <person name="Nowell W R."/>
        </authorList>
    </citation>
    <scope>NUCLEOTIDE SEQUENCE</scope>
    <source>
        <strain evidence="3">Ploen Becks lab</strain>
    </source>
</reference>
<name>A0A814SX69_9BILA</name>
<gene>
    <name evidence="3" type="ORF">OXX778_LOCUS23367</name>
</gene>
<comment type="caution">
    <text evidence="3">The sequence shown here is derived from an EMBL/GenBank/DDBJ whole genome shotgun (WGS) entry which is preliminary data.</text>
</comment>
<dbReference type="OrthoDB" id="6769743at2759"/>
<dbReference type="EMBL" id="CAJNOC010012351">
    <property type="protein sequence ID" value="CAF1153269.1"/>
    <property type="molecule type" value="Genomic_DNA"/>
</dbReference>
<organism evidence="3 4">
    <name type="scientific">Brachionus calyciflorus</name>
    <dbReference type="NCBI Taxonomy" id="104777"/>
    <lineage>
        <taxon>Eukaryota</taxon>
        <taxon>Metazoa</taxon>
        <taxon>Spiralia</taxon>
        <taxon>Gnathifera</taxon>
        <taxon>Rotifera</taxon>
        <taxon>Eurotatoria</taxon>
        <taxon>Monogononta</taxon>
        <taxon>Pseudotrocha</taxon>
        <taxon>Ploima</taxon>
        <taxon>Brachionidae</taxon>
        <taxon>Brachionus</taxon>
    </lineage>
</organism>
<dbReference type="InterPro" id="IPR016197">
    <property type="entry name" value="Chromo-like_dom_sf"/>
</dbReference>
<dbReference type="Gene3D" id="1.10.340.70">
    <property type="match status" value="1"/>
</dbReference>
<evidence type="ECO:0000256" key="1">
    <source>
        <dbReference type="SAM" id="Phobius"/>
    </source>
</evidence>
<protein>
    <recommendedName>
        <fullName evidence="2">Chromo domain-containing protein</fullName>
    </recommendedName>
</protein>
<dbReference type="PROSITE" id="PS50013">
    <property type="entry name" value="CHROMO_2"/>
    <property type="match status" value="1"/>
</dbReference>
<dbReference type="InterPro" id="IPR000953">
    <property type="entry name" value="Chromo/chromo_shadow_dom"/>
</dbReference>
<dbReference type="InterPro" id="IPR023780">
    <property type="entry name" value="Chromo_domain"/>
</dbReference>
<keyword evidence="1" id="KW-0472">Membrane</keyword>
<dbReference type="Pfam" id="PF17921">
    <property type="entry name" value="Integrase_H2C2"/>
    <property type="match status" value="1"/>
</dbReference>
<proteinExistence type="predicted"/>
<feature type="transmembrane region" description="Helical" evidence="1">
    <location>
        <begin position="226"/>
        <end position="243"/>
    </location>
</feature>
<sequence>MRLDAIYINKEDISTKNLDPYQDPYLMHFLKYNRQSDGSSKKQTKRINKLIKYYILVGDTIKSRKNTKDAGYNLIIPKIEERLSLIKEAHDLGNFNGDTVYKNLSDNYYWRTLRKEIDSYVNRCEICLKFDKKSKVEHPALALPIVEKANLESPDLENNSEEAEKILNLKKCGRGFKYLVKWKNKPVSENSWVKGYYFYDKFVLDNYHRELEENSKRKKSKPNNNLNVNLMLSILLFFYFFLFN</sequence>
<dbReference type="InterPro" id="IPR041588">
    <property type="entry name" value="Integrase_H2C2"/>
</dbReference>
<evidence type="ECO:0000259" key="2">
    <source>
        <dbReference type="PROSITE" id="PS50013"/>
    </source>
</evidence>
<evidence type="ECO:0000313" key="4">
    <source>
        <dbReference type="Proteomes" id="UP000663879"/>
    </source>
</evidence>
<dbReference type="Proteomes" id="UP000663879">
    <property type="component" value="Unassembled WGS sequence"/>
</dbReference>
<keyword evidence="1" id="KW-1133">Transmembrane helix</keyword>
<dbReference type="Gene3D" id="2.40.50.40">
    <property type="match status" value="1"/>
</dbReference>
<evidence type="ECO:0000313" key="3">
    <source>
        <dbReference type="EMBL" id="CAF1153269.1"/>
    </source>
</evidence>
<dbReference type="SMART" id="SM00298">
    <property type="entry name" value="CHROMO"/>
    <property type="match status" value="1"/>
</dbReference>